<evidence type="ECO:0000256" key="1">
    <source>
        <dbReference type="SAM" id="Phobius"/>
    </source>
</evidence>
<dbReference type="OrthoDB" id="5421757at2759"/>
<sequence>MVKVKRITTQHVQDWEAARSKPPSPFAICPEKLTPFTSNLDPEHVYITHIDRFPSEFKRRIFAVPVILNASLVLLLAWRIYSIVPFYLNLMNTILGYPSPLTIDRSLYTTPALVWIVVKRALTFAFDFVLLRFVLPWPVTFFLESPGNPVLWRWKVGFREEEIVVRESRRWGSKELVGLSKAGEESPFWKTRVLPGVDRRWCREKTGYMMMGTDWDLDFFGMAKAHEAVEKKELAMSDLEKSVFAYKEKLGWMVWRVHEKERDVEEEESRKKIVALKDRLTAMGKESLFFRWIEIVQYESSQPGGFDRQRQAKTMEKIKEEFTKQGVDFDQIIKEVGGLEGTPGM</sequence>
<evidence type="ECO:0000313" key="3">
    <source>
        <dbReference type="Proteomes" id="UP000243723"/>
    </source>
</evidence>
<name>A0A2P7Z7K3_9PEZI</name>
<organism evidence="2 3">
    <name type="scientific">Elsinoe australis</name>
    <dbReference type="NCBI Taxonomy" id="40998"/>
    <lineage>
        <taxon>Eukaryota</taxon>
        <taxon>Fungi</taxon>
        <taxon>Dikarya</taxon>
        <taxon>Ascomycota</taxon>
        <taxon>Pezizomycotina</taxon>
        <taxon>Dothideomycetes</taxon>
        <taxon>Dothideomycetidae</taxon>
        <taxon>Myriangiales</taxon>
        <taxon>Elsinoaceae</taxon>
        <taxon>Elsinoe</taxon>
    </lineage>
</organism>
<proteinExistence type="predicted"/>
<protein>
    <submittedName>
        <fullName evidence="2">Uncharacterized protein</fullName>
    </submittedName>
</protein>
<keyword evidence="1" id="KW-0812">Transmembrane</keyword>
<reference evidence="2 3" key="1">
    <citation type="submission" date="2017-05" db="EMBL/GenBank/DDBJ databases">
        <title>Draft genome sequence of Elsinoe australis.</title>
        <authorList>
            <person name="Cheng Q."/>
        </authorList>
    </citation>
    <scope>NUCLEOTIDE SEQUENCE [LARGE SCALE GENOMIC DNA]</scope>
    <source>
        <strain evidence="2 3">NL1</strain>
    </source>
</reference>
<evidence type="ECO:0000313" key="2">
    <source>
        <dbReference type="EMBL" id="PSK44190.1"/>
    </source>
</evidence>
<accession>A0A2P7Z7K3</accession>
<dbReference type="Proteomes" id="UP000243723">
    <property type="component" value="Unassembled WGS sequence"/>
</dbReference>
<dbReference type="AlphaFoldDB" id="A0A2P7Z7K3"/>
<keyword evidence="1" id="KW-0472">Membrane</keyword>
<keyword evidence="1" id="KW-1133">Transmembrane helix</keyword>
<dbReference type="EMBL" id="NHZQ01000289">
    <property type="protein sequence ID" value="PSK44190.1"/>
    <property type="molecule type" value="Genomic_DNA"/>
</dbReference>
<feature type="transmembrane region" description="Helical" evidence="1">
    <location>
        <begin position="61"/>
        <end position="81"/>
    </location>
</feature>
<dbReference type="STRING" id="40998.A0A2P7Z7K3"/>
<keyword evidence="3" id="KW-1185">Reference proteome</keyword>
<gene>
    <name evidence="2" type="ORF">B9Z65_170</name>
</gene>
<comment type="caution">
    <text evidence="2">The sequence shown here is derived from an EMBL/GenBank/DDBJ whole genome shotgun (WGS) entry which is preliminary data.</text>
</comment>